<sequence>MWLRRAFFGWLFPSAFLLPLWLFIGWGVFNAGAWAFLWVLFVAIPAVFVGQLVLTLLVRARGTVRTQRAVSWWDVIGFTLWHGLTISLGFFGHDWWAPVFVLTVVVALALFWLEIWQLLSESRQGTMLMRASNGIGYLRPQPRPAKATAGARDIYVIAEEERLR</sequence>
<keyword evidence="1" id="KW-0472">Membrane</keyword>
<organism evidence="2 3">
    <name type="scientific">Microbacterium halimionae</name>
    <dbReference type="NCBI Taxonomy" id="1526413"/>
    <lineage>
        <taxon>Bacteria</taxon>
        <taxon>Bacillati</taxon>
        <taxon>Actinomycetota</taxon>
        <taxon>Actinomycetes</taxon>
        <taxon>Micrococcales</taxon>
        <taxon>Microbacteriaceae</taxon>
        <taxon>Microbacterium</taxon>
    </lineage>
</organism>
<name>A0A7W3JN79_9MICO</name>
<comment type="caution">
    <text evidence="2">The sequence shown here is derived from an EMBL/GenBank/DDBJ whole genome shotgun (WGS) entry which is preliminary data.</text>
</comment>
<feature type="transmembrane region" description="Helical" evidence="1">
    <location>
        <begin position="35"/>
        <end position="58"/>
    </location>
</feature>
<evidence type="ECO:0000313" key="2">
    <source>
        <dbReference type="EMBL" id="MBA8815896.1"/>
    </source>
</evidence>
<evidence type="ECO:0000256" key="1">
    <source>
        <dbReference type="SAM" id="Phobius"/>
    </source>
</evidence>
<keyword evidence="3" id="KW-1185">Reference proteome</keyword>
<dbReference type="EMBL" id="JACGWY010000002">
    <property type="protein sequence ID" value="MBA8815896.1"/>
    <property type="molecule type" value="Genomic_DNA"/>
</dbReference>
<keyword evidence="1" id="KW-1133">Transmembrane helix</keyword>
<protein>
    <recommendedName>
        <fullName evidence="4">MFS transporter permease</fullName>
    </recommendedName>
</protein>
<dbReference type="Proteomes" id="UP000526083">
    <property type="component" value="Unassembled WGS sequence"/>
</dbReference>
<evidence type="ECO:0008006" key="4">
    <source>
        <dbReference type="Google" id="ProtNLM"/>
    </source>
</evidence>
<proteinExistence type="predicted"/>
<dbReference type="AlphaFoldDB" id="A0A7W3JN79"/>
<dbReference type="RefSeq" id="WP_167049312.1">
    <property type="nucleotide sequence ID" value="NZ_JAAOZB010000002.1"/>
</dbReference>
<evidence type="ECO:0000313" key="3">
    <source>
        <dbReference type="Proteomes" id="UP000526083"/>
    </source>
</evidence>
<feature type="transmembrane region" description="Helical" evidence="1">
    <location>
        <begin position="7"/>
        <end position="29"/>
    </location>
</feature>
<feature type="transmembrane region" description="Helical" evidence="1">
    <location>
        <begin position="70"/>
        <end position="91"/>
    </location>
</feature>
<reference evidence="2 3" key="1">
    <citation type="submission" date="2020-07" db="EMBL/GenBank/DDBJ databases">
        <title>Sequencing the genomes of 1000 actinobacteria strains.</title>
        <authorList>
            <person name="Klenk H.-P."/>
        </authorList>
    </citation>
    <scope>NUCLEOTIDE SEQUENCE [LARGE SCALE GENOMIC DNA]</scope>
    <source>
        <strain evidence="2 3">DSM 27576</strain>
    </source>
</reference>
<gene>
    <name evidence="2" type="ORF">FHX48_000969</name>
</gene>
<feature type="transmembrane region" description="Helical" evidence="1">
    <location>
        <begin position="97"/>
        <end position="119"/>
    </location>
</feature>
<keyword evidence="1" id="KW-0812">Transmembrane</keyword>
<accession>A0A7W3JN79</accession>